<name>A0A934K8M6_9BACT</name>
<dbReference type="RefSeq" id="WP_338200132.1">
    <property type="nucleotide sequence ID" value="NZ_JAEKNR010000073.1"/>
</dbReference>
<dbReference type="SUPFAM" id="SSF81324">
    <property type="entry name" value="Voltage-gated potassium channels"/>
    <property type="match status" value="1"/>
</dbReference>
<feature type="transmembrane region" description="Helical" evidence="1">
    <location>
        <begin position="145"/>
        <end position="165"/>
    </location>
</feature>
<accession>A0A934K8M6</accession>
<keyword evidence="3" id="KW-0813">Transport</keyword>
<dbReference type="AlphaFoldDB" id="A0A934K8M6"/>
<protein>
    <submittedName>
        <fullName evidence="3">Two pore domain potassium channel family protein</fullName>
    </submittedName>
</protein>
<dbReference type="GO" id="GO:0034220">
    <property type="term" value="P:monoatomic ion transmembrane transport"/>
    <property type="evidence" value="ECO:0007669"/>
    <property type="project" value="UniProtKB-KW"/>
</dbReference>
<evidence type="ECO:0000313" key="3">
    <source>
        <dbReference type="EMBL" id="MBJ7597698.1"/>
    </source>
</evidence>
<dbReference type="EMBL" id="JAEKNR010000073">
    <property type="protein sequence ID" value="MBJ7597698.1"/>
    <property type="molecule type" value="Genomic_DNA"/>
</dbReference>
<evidence type="ECO:0000256" key="1">
    <source>
        <dbReference type="SAM" id="Phobius"/>
    </source>
</evidence>
<dbReference type="InterPro" id="IPR013099">
    <property type="entry name" value="K_chnl_dom"/>
</dbReference>
<keyword evidence="1" id="KW-0812">Transmembrane</keyword>
<keyword evidence="3" id="KW-0407">Ion channel</keyword>
<dbReference type="Pfam" id="PF07885">
    <property type="entry name" value="Ion_trans_2"/>
    <property type="match status" value="1"/>
</dbReference>
<comment type="caution">
    <text evidence="3">The sequence shown here is derived from an EMBL/GenBank/DDBJ whole genome shotgun (WGS) entry which is preliminary data.</text>
</comment>
<feature type="domain" description="Potassium channel" evidence="2">
    <location>
        <begin position="80"/>
        <end position="162"/>
    </location>
</feature>
<feature type="transmembrane region" description="Helical" evidence="1">
    <location>
        <begin position="68"/>
        <end position="94"/>
    </location>
</feature>
<keyword evidence="1" id="KW-1133">Transmembrane helix</keyword>
<organism evidence="3 4">
    <name type="scientific">Candidatus Nephthysia bennettiae</name>
    <dbReference type="NCBI Taxonomy" id="3127016"/>
    <lineage>
        <taxon>Bacteria</taxon>
        <taxon>Bacillati</taxon>
        <taxon>Candidatus Dormiibacterota</taxon>
        <taxon>Candidatus Dormibacteria</taxon>
        <taxon>Candidatus Dormibacterales</taxon>
        <taxon>Candidatus Dormibacteraceae</taxon>
        <taxon>Candidatus Nephthysia</taxon>
    </lineage>
</organism>
<dbReference type="Gene3D" id="1.10.287.70">
    <property type="match status" value="1"/>
</dbReference>
<feature type="transmembrane region" description="Helical" evidence="1">
    <location>
        <begin position="114"/>
        <end position="133"/>
    </location>
</feature>
<gene>
    <name evidence="3" type="ORF">JF922_06395</name>
</gene>
<reference evidence="3" key="1">
    <citation type="submission" date="2020-10" db="EMBL/GenBank/DDBJ databases">
        <title>Ca. Dormibacterota MAGs.</title>
        <authorList>
            <person name="Montgomery K."/>
        </authorList>
    </citation>
    <scope>NUCLEOTIDE SEQUENCE [LARGE SCALE GENOMIC DNA]</scope>
    <source>
        <strain evidence="3">SC8812_S17_10</strain>
    </source>
</reference>
<proteinExistence type="predicted"/>
<keyword evidence="4" id="KW-1185">Reference proteome</keyword>
<keyword evidence="1" id="KW-0472">Membrane</keyword>
<evidence type="ECO:0000313" key="4">
    <source>
        <dbReference type="Proteomes" id="UP000612893"/>
    </source>
</evidence>
<evidence type="ECO:0000259" key="2">
    <source>
        <dbReference type="Pfam" id="PF07885"/>
    </source>
</evidence>
<feature type="transmembrane region" description="Helical" evidence="1">
    <location>
        <begin position="6"/>
        <end position="29"/>
    </location>
</feature>
<dbReference type="Proteomes" id="UP000612893">
    <property type="component" value="Unassembled WGS sequence"/>
</dbReference>
<keyword evidence="3" id="KW-0406">Ion transport</keyword>
<sequence>MGAVQYLEIVAGLVVLLVIMHDLFQAVVLPRPSVYRLPLASQLLVRQSWKVWRWVGRYRRNVAKREHFLGTFGPAALLILLAFWSLSLMAGYALIFDGLHDQIEPHTDGFWTSLYYSAGTLLPLSYGDILPVGGGARVATIAESASGVILVALVISLLFSLYQSFQSREELVVTLDALAGAPPSGVQMLETAAADRMPNRLEATFDEWRNWAASVLESHLAYPILFYFRSSHDNEAWINSFGAVMDAATLVLSVTEHDSAGAARLMSKIGDHLVEDALWYFRIRSGDEVGVERKEFEEAWGRLREAGYLCRDPEPVRAEFSNLRRRYASTLDQMVRWLAIAPAPWIGDRSYLPHQASSPRRGPAAPR</sequence>